<reference evidence="2 3" key="1">
    <citation type="journal article" date="2021" name="Nat. Plants">
        <title>The Taxus genome provides insights into paclitaxel biosynthesis.</title>
        <authorList>
            <person name="Xiong X."/>
            <person name="Gou J."/>
            <person name="Liao Q."/>
            <person name="Li Y."/>
            <person name="Zhou Q."/>
            <person name="Bi G."/>
            <person name="Li C."/>
            <person name="Du R."/>
            <person name="Wang X."/>
            <person name="Sun T."/>
            <person name="Guo L."/>
            <person name="Liang H."/>
            <person name="Lu P."/>
            <person name="Wu Y."/>
            <person name="Zhang Z."/>
            <person name="Ro D.K."/>
            <person name="Shang Y."/>
            <person name="Huang S."/>
            <person name="Yan J."/>
        </authorList>
    </citation>
    <scope>NUCLEOTIDE SEQUENCE [LARGE SCALE GENOMIC DNA]</scope>
    <source>
        <strain evidence="2">Ta-2019</strain>
    </source>
</reference>
<feature type="region of interest" description="Disordered" evidence="1">
    <location>
        <begin position="82"/>
        <end position="108"/>
    </location>
</feature>
<sequence>IRASMHDVEDGGGKINVDMSAFIKALVLIYSTYLESLQETNHLKSLLDQLVEKTVKSEKAFGRKAEIIGDGIYHAYKKDDYSNKVSSSKNEGNDRGRGGNRGRGGKTVRSMVNTIRSKMIDKTCFINNVVEKGIMRLMNVKHFGIRLRPIKR</sequence>
<dbReference type="AlphaFoldDB" id="A0AA38BPY4"/>
<protein>
    <submittedName>
        <fullName evidence="2">Uncharacterized protein</fullName>
    </submittedName>
</protein>
<comment type="caution">
    <text evidence="2">The sequence shown here is derived from an EMBL/GenBank/DDBJ whole genome shotgun (WGS) entry which is preliminary data.</text>
</comment>
<evidence type="ECO:0000313" key="3">
    <source>
        <dbReference type="Proteomes" id="UP000824469"/>
    </source>
</evidence>
<dbReference type="Proteomes" id="UP000824469">
    <property type="component" value="Unassembled WGS sequence"/>
</dbReference>
<evidence type="ECO:0000313" key="2">
    <source>
        <dbReference type="EMBL" id="KAH9287432.1"/>
    </source>
</evidence>
<gene>
    <name evidence="2" type="ORF">KI387_031549</name>
</gene>
<organism evidence="2 3">
    <name type="scientific">Taxus chinensis</name>
    <name type="common">Chinese yew</name>
    <name type="synonym">Taxus wallichiana var. chinensis</name>
    <dbReference type="NCBI Taxonomy" id="29808"/>
    <lineage>
        <taxon>Eukaryota</taxon>
        <taxon>Viridiplantae</taxon>
        <taxon>Streptophyta</taxon>
        <taxon>Embryophyta</taxon>
        <taxon>Tracheophyta</taxon>
        <taxon>Spermatophyta</taxon>
        <taxon>Pinopsida</taxon>
        <taxon>Pinidae</taxon>
        <taxon>Conifers II</taxon>
        <taxon>Cupressales</taxon>
        <taxon>Taxaceae</taxon>
        <taxon>Taxus</taxon>
    </lineage>
</organism>
<dbReference type="EMBL" id="JAHRHJ020003813">
    <property type="protein sequence ID" value="KAH9287432.1"/>
    <property type="molecule type" value="Genomic_DNA"/>
</dbReference>
<feature type="non-terminal residue" evidence="2">
    <location>
        <position position="1"/>
    </location>
</feature>
<name>A0AA38BPY4_TAXCH</name>
<accession>A0AA38BPY4</accession>
<proteinExistence type="predicted"/>
<evidence type="ECO:0000256" key="1">
    <source>
        <dbReference type="SAM" id="MobiDB-lite"/>
    </source>
</evidence>
<keyword evidence="3" id="KW-1185">Reference proteome</keyword>